<dbReference type="Proteomes" id="UP000622552">
    <property type="component" value="Unassembled WGS sequence"/>
</dbReference>
<reference evidence="1" key="1">
    <citation type="submission" date="2020-11" db="EMBL/GenBank/DDBJ databases">
        <title>Sequencing the genomes of 1000 actinobacteria strains.</title>
        <authorList>
            <person name="Klenk H.-P."/>
        </authorList>
    </citation>
    <scope>NUCLEOTIDE SEQUENCE</scope>
    <source>
        <strain evidence="1">DSM 45356</strain>
    </source>
</reference>
<proteinExistence type="predicted"/>
<organism evidence="1 2">
    <name type="scientific">Longispora fulva</name>
    <dbReference type="NCBI Taxonomy" id="619741"/>
    <lineage>
        <taxon>Bacteria</taxon>
        <taxon>Bacillati</taxon>
        <taxon>Actinomycetota</taxon>
        <taxon>Actinomycetes</taxon>
        <taxon>Micromonosporales</taxon>
        <taxon>Micromonosporaceae</taxon>
        <taxon>Longispora</taxon>
    </lineage>
</organism>
<evidence type="ECO:0000313" key="2">
    <source>
        <dbReference type="Proteomes" id="UP000622552"/>
    </source>
</evidence>
<dbReference type="AlphaFoldDB" id="A0A8J7KRA5"/>
<name>A0A8J7KRA5_9ACTN</name>
<sequence length="36" mass="3635">MWDTVVAFGGLGGTETGDVPPCLIGAGARRVELAAF</sequence>
<protein>
    <submittedName>
        <fullName evidence="1">Uncharacterized protein</fullName>
    </submittedName>
</protein>
<dbReference type="EMBL" id="JADOUF010000001">
    <property type="protein sequence ID" value="MBG6138342.1"/>
    <property type="molecule type" value="Genomic_DNA"/>
</dbReference>
<evidence type="ECO:0000313" key="1">
    <source>
        <dbReference type="EMBL" id="MBG6138342.1"/>
    </source>
</evidence>
<accession>A0A8J7KRA5</accession>
<comment type="caution">
    <text evidence="1">The sequence shown here is derived from an EMBL/GenBank/DDBJ whole genome shotgun (WGS) entry which is preliminary data.</text>
</comment>
<keyword evidence="2" id="KW-1185">Reference proteome</keyword>
<gene>
    <name evidence="1" type="ORF">IW245_004536</name>
</gene>